<evidence type="ECO:0000256" key="1">
    <source>
        <dbReference type="SAM" id="Phobius"/>
    </source>
</evidence>
<accession>A0A380RWT2</accession>
<organism evidence="2 3">
    <name type="scientific">Fibrobacter succinogenes</name>
    <name type="common">Bacteroides succinogenes</name>
    <dbReference type="NCBI Taxonomy" id="833"/>
    <lineage>
        <taxon>Bacteria</taxon>
        <taxon>Pseudomonadati</taxon>
        <taxon>Fibrobacterota</taxon>
        <taxon>Fibrobacteria</taxon>
        <taxon>Fibrobacterales</taxon>
        <taxon>Fibrobacteraceae</taxon>
        <taxon>Fibrobacter</taxon>
    </lineage>
</organism>
<evidence type="ECO:0000313" key="3">
    <source>
        <dbReference type="Proteomes" id="UP000255423"/>
    </source>
</evidence>
<protein>
    <submittedName>
        <fullName evidence="2">Uncharacterized protein</fullName>
    </submittedName>
</protein>
<sequence length="175" mass="20221">MNVALWFYLLLYNVYLTCSLVNLPYDFIPFKVDHNIISGYLLFATIVIFSLRPFFVKKLNHLVLLLASSLFVSAIVASVDIKAASVYVALPLVILSLILIPIAFCKRLNRLNEKSWIIMPLAILFFILIYIGKRYFPQWVGSYDFYVALEFGCVITFIYSLVQNSIYIIRKVLKE</sequence>
<proteinExistence type="predicted"/>
<dbReference type="RefSeq" id="WP_109572292.1">
    <property type="nucleotide sequence ID" value="NZ_UHJL01000001.1"/>
</dbReference>
<reference evidence="2 3" key="1">
    <citation type="submission" date="2017-08" db="EMBL/GenBank/DDBJ databases">
        <authorList>
            <person name="de Groot N.N."/>
        </authorList>
    </citation>
    <scope>NUCLEOTIDE SEQUENCE [LARGE SCALE GENOMIC DNA]</scope>
    <source>
        <strain evidence="2 3">HM2</strain>
    </source>
</reference>
<name>A0A380RWT2_FIBSU</name>
<feature type="transmembrane region" description="Helical" evidence="1">
    <location>
        <begin position="116"/>
        <end position="133"/>
    </location>
</feature>
<keyword evidence="1" id="KW-0472">Membrane</keyword>
<feature type="transmembrane region" description="Helical" evidence="1">
    <location>
        <begin position="145"/>
        <end position="169"/>
    </location>
</feature>
<dbReference type="EMBL" id="UHJL01000001">
    <property type="protein sequence ID" value="SUQ19739.1"/>
    <property type="molecule type" value="Genomic_DNA"/>
</dbReference>
<keyword evidence="1" id="KW-0812">Transmembrane</keyword>
<evidence type="ECO:0000313" key="2">
    <source>
        <dbReference type="EMBL" id="SUQ19739.1"/>
    </source>
</evidence>
<feature type="transmembrane region" description="Helical" evidence="1">
    <location>
        <begin position="5"/>
        <end position="25"/>
    </location>
</feature>
<feature type="transmembrane region" description="Helical" evidence="1">
    <location>
        <begin position="85"/>
        <end position="104"/>
    </location>
</feature>
<gene>
    <name evidence="2" type="ORF">SAMN05661053_0980</name>
</gene>
<dbReference type="Proteomes" id="UP000255423">
    <property type="component" value="Unassembled WGS sequence"/>
</dbReference>
<keyword evidence="1" id="KW-1133">Transmembrane helix</keyword>
<feature type="transmembrane region" description="Helical" evidence="1">
    <location>
        <begin position="37"/>
        <end position="55"/>
    </location>
</feature>
<dbReference type="AlphaFoldDB" id="A0A380RWT2"/>
<feature type="transmembrane region" description="Helical" evidence="1">
    <location>
        <begin position="62"/>
        <end position="79"/>
    </location>
</feature>